<dbReference type="Gene3D" id="3.40.50.720">
    <property type="entry name" value="NAD(P)-binding Rossmann-like Domain"/>
    <property type="match status" value="1"/>
</dbReference>
<dbReference type="Pfam" id="PF00106">
    <property type="entry name" value="adh_short"/>
    <property type="match status" value="1"/>
</dbReference>
<evidence type="ECO:0000313" key="4">
    <source>
        <dbReference type="Proteomes" id="UP001500227"/>
    </source>
</evidence>
<accession>A0ABP9M5B6</accession>
<dbReference type="InterPro" id="IPR002347">
    <property type="entry name" value="SDR_fam"/>
</dbReference>
<comment type="similarity">
    <text evidence="1">Belongs to the short-chain dehydrogenases/reductases (SDR) family.</text>
</comment>
<proteinExistence type="inferred from homology"/>
<dbReference type="EMBL" id="BAABKD010000009">
    <property type="protein sequence ID" value="GAA5090083.1"/>
    <property type="molecule type" value="Genomic_DNA"/>
</dbReference>
<evidence type="ECO:0000256" key="2">
    <source>
        <dbReference type="ARBA" id="ARBA00023002"/>
    </source>
</evidence>
<dbReference type="PANTHER" id="PTHR43639:SF1">
    <property type="entry name" value="SHORT-CHAIN DEHYDROGENASE_REDUCTASE FAMILY PROTEIN"/>
    <property type="match status" value="1"/>
</dbReference>
<dbReference type="PANTHER" id="PTHR43639">
    <property type="entry name" value="OXIDOREDUCTASE, SHORT-CHAIN DEHYDROGENASE/REDUCTASE FAMILY (AFU_ORTHOLOGUE AFUA_5G02870)"/>
    <property type="match status" value="1"/>
</dbReference>
<gene>
    <name evidence="3" type="ORF">GCM10023337_13860</name>
</gene>
<organism evidence="3 4">
    <name type="scientific">Paenalcaligenes hermetiae</name>
    <dbReference type="NCBI Taxonomy" id="1157987"/>
    <lineage>
        <taxon>Bacteria</taxon>
        <taxon>Pseudomonadati</taxon>
        <taxon>Pseudomonadota</taxon>
        <taxon>Betaproteobacteria</taxon>
        <taxon>Burkholderiales</taxon>
        <taxon>Alcaligenaceae</taxon>
        <taxon>Paenalcaligenes</taxon>
    </lineage>
</organism>
<evidence type="ECO:0000313" key="3">
    <source>
        <dbReference type="EMBL" id="GAA5090083.1"/>
    </source>
</evidence>
<keyword evidence="2" id="KW-0560">Oxidoreductase</keyword>
<dbReference type="Proteomes" id="UP001500227">
    <property type="component" value="Unassembled WGS sequence"/>
</dbReference>
<name>A0ABP9M5B6_9BURK</name>
<dbReference type="NCBIfam" id="NF006597">
    <property type="entry name" value="PRK09134.1"/>
    <property type="match status" value="1"/>
</dbReference>
<dbReference type="RefSeq" id="WP_345370628.1">
    <property type="nucleotide sequence ID" value="NZ_BAABKD010000009.1"/>
</dbReference>
<dbReference type="InterPro" id="IPR036291">
    <property type="entry name" value="NAD(P)-bd_dom_sf"/>
</dbReference>
<sequence length="253" mass="27404">MTPTPTKTALVTGAAKRLGKHIALSLAAEGWDIALHYHRSEKDALATATRIRELGRRCELFCADLQQQDAGQQLMQAVITRLGPVQLLVNNAARFEYDSAADFSSECLQEHLGSNLIAPLQLIQALGAQKPQKTPAVAINLLDQKLWGYNPDFFSYTLCKAALKSATIMMAQALAPHVRVVGIAPGLTLPSHLQSPEDFARTHRLSPLGHGSSVDDICRTVLYVVNTPSITGSCIVVDGGQHLMGLQRDFSLL</sequence>
<reference evidence="4" key="1">
    <citation type="journal article" date="2019" name="Int. J. Syst. Evol. Microbiol.">
        <title>The Global Catalogue of Microorganisms (GCM) 10K type strain sequencing project: providing services to taxonomists for standard genome sequencing and annotation.</title>
        <authorList>
            <consortium name="The Broad Institute Genomics Platform"/>
            <consortium name="The Broad Institute Genome Sequencing Center for Infectious Disease"/>
            <person name="Wu L."/>
            <person name="Ma J."/>
        </authorList>
    </citation>
    <scope>NUCLEOTIDE SEQUENCE [LARGE SCALE GENOMIC DNA]</scope>
    <source>
        <strain evidence="4">JCM 18423</strain>
    </source>
</reference>
<keyword evidence="4" id="KW-1185">Reference proteome</keyword>
<evidence type="ECO:0000256" key="1">
    <source>
        <dbReference type="ARBA" id="ARBA00006484"/>
    </source>
</evidence>
<dbReference type="PRINTS" id="PR00081">
    <property type="entry name" value="GDHRDH"/>
</dbReference>
<comment type="caution">
    <text evidence="3">The sequence shown here is derived from an EMBL/GenBank/DDBJ whole genome shotgun (WGS) entry which is preliminary data.</text>
</comment>
<protein>
    <submittedName>
        <fullName evidence="3">SDR family oxidoreductase</fullName>
    </submittedName>
</protein>
<dbReference type="SUPFAM" id="SSF51735">
    <property type="entry name" value="NAD(P)-binding Rossmann-fold domains"/>
    <property type="match status" value="1"/>
</dbReference>